<keyword evidence="2" id="KW-1185">Reference proteome</keyword>
<dbReference type="EnsemblMetazoa" id="GPAI040857-RA">
    <property type="protein sequence ID" value="GPAI040857-PA"/>
    <property type="gene ID" value="GPAI040857"/>
</dbReference>
<dbReference type="Proteomes" id="UP000092445">
    <property type="component" value="Unassembled WGS sequence"/>
</dbReference>
<dbReference type="VEuPathDB" id="VectorBase:GPAI040857"/>
<reference evidence="1" key="2">
    <citation type="submission" date="2020-05" db="UniProtKB">
        <authorList>
            <consortium name="EnsemblMetazoa"/>
        </authorList>
    </citation>
    <scope>IDENTIFICATION</scope>
    <source>
        <strain evidence="1">IAEA</strain>
    </source>
</reference>
<name>A0A1B0AC72_GLOPL</name>
<protein>
    <submittedName>
        <fullName evidence="1">Uncharacterized protein</fullName>
    </submittedName>
</protein>
<accession>A0A1B0AC72</accession>
<organism evidence="1 2">
    <name type="scientific">Glossina pallidipes</name>
    <name type="common">Tsetse fly</name>
    <dbReference type="NCBI Taxonomy" id="7398"/>
    <lineage>
        <taxon>Eukaryota</taxon>
        <taxon>Metazoa</taxon>
        <taxon>Ecdysozoa</taxon>
        <taxon>Arthropoda</taxon>
        <taxon>Hexapoda</taxon>
        <taxon>Insecta</taxon>
        <taxon>Pterygota</taxon>
        <taxon>Neoptera</taxon>
        <taxon>Endopterygota</taxon>
        <taxon>Diptera</taxon>
        <taxon>Brachycera</taxon>
        <taxon>Muscomorpha</taxon>
        <taxon>Hippoboscoidea</taxon>
        <taxon>Glossinidae</taxon>
        <taxon>Glossina</taxon>
    </lineage>
</organism>
<proteinExistence type="predicted"/>
<dbReference type="AlphaFoldDB" id="A0A1B0AC72"/>
<evidence type="ECO:0000313" key="1">
    <source>
        <dbReference type="EnsemblMetazoa" id="GPAI040857-PA"/>
    </source>
</evidence>
<sequence length="265" mass="29292">MVYEVNEYSQHEHYSKTQTVKLLEKVAGQPAATITAAELLELQDDELTETDLEEMLNLQPIEEEASTSTGNVTFCLKSLSEATFMFPAVPFPATAIAGGISVVRGPVPIDERPLNYCDVIVMIVILLQRSDDINITIGWHPLYGRRYLGTDLCWYLPLLLLCCFCLKLLLKLQCDNGWVDLFGSLVRGGHAVFARLENTIVCEAGSFRGFLVLVSQLAAVNGSYTSSAADPAVQELWGRPIILVVPALGTSLARRRRIYSPLLRT</sequence>
<reference evidence="2" key="1">
    <citation type="submission" date="2014-03" db="EMBL/GenBank/DDBJ databases">
        <authorList>
            <person name="Aksoy S."/>
            <person name="Warren W."/>
            <person name="Wilson R.K."/>
        </authorList>
    </citation>
    <scope>NUCLEOTIDE SEQUENCE [LARGE SCALE GENOMIC DNA]</scope>
    <source>
        <strain evidence="2">IAEA</strain>
    </source>
</reference>
<evidence type="ECO:0000313" key="2">
    <source>
        <dbReference type="Proteomes" id="UP000092445"/>
    </source>
</evidence>